<evidence type="ECO:0000313" key="42">
    <source>
        <dbReference type="Proteomes" id="UP000548082"/>
    </source>
</evidence>
<organism evidence="17 31">
    <name type="scientific">Listeria booriae</name>
    <dbReference type="NCBI Taxonomy" id="1552123"/>
    <lineage>
        <taxon>Bacteria</taxon>
        <taxon>Bacillati</taxon>
        <taxon>Bacillota</taxon>
        <taxon>Bacilli</taxon>
        <taxon>Bacillales</taxon>
        <taxon>Listeriaceae</taxon>
        <taxon>Listeria</taxon>
    </lineage>
</organism>
<evidence type="ECO:0000256" key="15">
    <source>
        <dbReference type="PIRSR" id="PIRSR004803-3"/>
    </source>
</evidence>
<dbReference type="EMBL" id="JAARRW010000004">
    <property type="protein sequence ID" value="MBC1562588.1"/>
    <property type="molecule type" value="Genomic_DNA"/>
</dbReference>
<evidence type="ECO:0000256" key="2">
    <source>
        <dbReference type="ARBA" id="ARBA00022490"/>
    </source>
</evidence>
<dbReference type="FunFam" id="3.10.20.580:FF:000001">
    <property type="entry name" value="Ribonuclease J"/>
    <property type="match status" value="1"/>
</dbReference>
<evidence type="ECO:0000256" key="10">
    <source>
        <dbReference type="ARBA" id="ARBA00022884"/>
    </source>
</evidence>
<evidence type="ECO:0000313" key="38">
    <source>
        <dbReference type="Proteomes" id="UP000544413"/>
    </source>
</evidence>
<comment type="caution">
    <text evidence="17">The sequence shown here is derived from an EMBL/GenBank/DDBJ whole genome shotgun (WGS) entry which is preliminary data.</text>
</comment>
<keyword evidence="5 12" id="KW-0479">Metal-binding</keyword>
<dbReference type="CDD" id="cd07714">
    <property type="entry name" value="RNaseJ_MBL-fold"/>
    <property type="match status" value="1"/>
</dbReference>
<feature type="active site" description="Proton acceptor" evidence="13">
    <location>
        <position position="369"/>
    </location>
</feature>
<dbReference type="EMBL" id="JAARUV010000001">
    <property type="protein sequence ID" value="MBC1777413.1"/>
    <property type="molecule type" value="Genomic_DNA"/>
</dbReference>
<evidence type="ECO:0000313" key="34">
    <source>
        <dbReference type="Proteomes" id="UP000539064"/>
    </source>
</evidence>
<evidence type="ECO:0000256" key="13">
    <source>
        <dbReference type="PIRSR" id="PIRSR004803-1"/>
    </source>
</evidence>
<dbReference type="Proteomes" id="UP000547643">
    <property type="component" value="Unassembled WGS sequence"/>
</dbReference>
<dbReference type="EMBL" id="JAAROV010000001">
    <property type="protein sequence ID" value="MBC1316091.1"/>
    <property type="molecule type" value="Genomic_DNA"/>
</dbReference>
<dbReference type="GO" id="GO:0005737">
    <property type="term" value="C:cytoplasm"/>
    <property type="evidence" value="ECO:0007669"/>
    <property type="project" value="UniProtKB-SubCell"/>
</dbReference>
<evidence type="ECO:0000313" key="37">
    <source>
        <dbReference type="Proteomes" id="UP000543379"/>
    </source>
</evidence>
<dbReference type="GeneID" id="58717054"/>
<reference evidence="17 31" key="1">
    <citation type="submission" date="2014-05" db="EMBL/GenBank/DDBJ databases">
        <title>Novel Listeriaceae from food processing environments.</title>
        <authorList>
            <person name="den Bakker H.C."/>
        </authorList>
    </citation>
    <scope>NUCLEOTIDE SEQUENCE [LARGE SCALE GENOMIC DNA]</scope>
    <source>
        <strain evidence="17 31">FSL A5-0281</strain>
    </source>
</reference>
<dbReference type="Proteomes" id="UP000546244">
    <property type="component" value="Unassembled WGS sequence"/>
</dbReference>
<dbReference type="NCBIfam" id="TIGR00649">
    <property type="entry name" value="MG423"/>
    <property type="match status" value="1"/>
</dbReference>
<dbReference type="EMBL" id="JAARVD010000003">
    <property type="protein sequence ID" value="MBC1796434.1"/>
    <property type="molecule type" value="Genomic_DNA"/>
</dbReference>
<dbReference type="Proteomes" id="UP000543379">
    <property type="component" value="Unassembled WGS sequence"/>
</dbReference>
<dbReference type="InterPro" id="IPR055132">
    <property type="entry name" value="RNase_J_b_CASP"/>
</dbReference>
<dbReference type="GO" id="GO:0004521">
    <property type="term" value="F:RNA endonuclease activity"/>
    <property type="evidence" value="ECO:0007669"/>
    <property type="project" value="UniProtKB-UniRule"/>
</dbReference>
<comment type="similarity">
    <text evidence="11 12">Belongs to the metallo-beta-lactamase superfamily. RNA-metabolizing metallo-beta-lactamase-like family. Bacterial RNase J subfamily.</text>
</comment>
<dbReference type="SUPFAM" id="SSF56281">
    <property type="entry name" value="Metallo-hydrolase/oxidoreductase"/>
    <property type="match status" value="1"/>
</dbReference>
<evidence type="ECO:0000256" key="8">
    <source>
        <dbReference type="ARBA" id="ARBA00022833"/>
    </source>
</evidence>
<evidence type="ECO:0000256" key="12">
    <source>
        <dbReference type="PIRNR" id="PIRNR004803"/>
    </source>
</evidence>
<dbReference type="Gene3D" id="3.60.15.10">
    <property type="entry name" value="Ribonuclease Z/Hydroxyacylglutathione hydrolase-like"/>
    <property type="match status" value="1"/>
</dbReference>
<evidence type="ECO:0000313" key="35">
    <source>
        <dbReference type="Proteomes" id="UP000541735"/>
    </source>
</evidence>
<dbReference type="EMBL" id="JAARMV010000002">
    <property type="protein sequence ID" value="MBC2372079.1"/>
    <property type="molecule type" value="Genomic_DNA"/>
</dbReference>
<feature type="domain" description="Metallo-beta-lactamase" evidence="16">
    <location>
        <begin position="21"/>
        <end position="220"/>
    </location>
</feature>
<keyword evidence="6 11" id="KW-0255">Endonuclease</keyword>
<dbReference type="Pfam" id="PF00753">
    <property type="entry name" value="Lactamase_B"/>
    <property type="match status" value="1"/>
</dbReference>
<dbReference type="Proteomes" id="UP000541955">
    <property type="component" value="Unassembled WGS sequence"/>
</dbReference>
<dbReference type="EMBL" id="JNFA01000019">
    <property type="protein sequence ID" value="KGL41513.1"/>
    <property type="molecule type" value="Genomic_DNA"/>
</dbReference>
<feature type="binding site" evidence="15">
    <location>
        <position position="78"/>
    </location>
    <ligand>
        <name>Zn(2+)</name>
        <dbReference type="ChEBI" id="CHEBI:29105"/>
        <label>2</label>
        <note>catalytic</note>
    </ligand>
</feature>
<dbReference type="EMBL" id="JAARXI010000004">
    <property type="protein sequence ID" value="MBC2116703.1"/>
    <property type="molecule type" value="Genomic_DNA"/>
</dbReference>
<evidence type="ECO:0000313" key="29">
    <source>
        <dbReference type="EMBL" id="MBC2241064.1"/>
    </source>
</evidence>
<dbReference type="GO" id="GO:0008270">
    <property type="term" value="F:zinc ion binding"/>
    <property type="evidence" value="ECO:0007669"/>
    <property type="project" value="InterPro"/>
</dbReference>
<dbReference type="InterPro" id="IPR036866">
    <property type="entry name" value="RibonucZ/Hydroxyglut_hydro"/>
</dbReference>
<dbReference type="Proteomes" id="UP000529446">
    <property type="component" value="Unassembled WGS sequence"/>
</dbReference>
<dbReference type="EMBL" id="JAARZA010000004">
    <property type="protein sequence ID" value="MBC2241064.1"/>
    <property type="molecule type" value="Genomic_DNA"/>
</dbReference>
<keyword evidence="9 11" id="KW-0269">Exonuclease</keyword>
<dbReference type="Proteomes" id="UP000546806">
    <property type="component" value="Unassembled WGS sequence"/>
</dbReference>
<dbReference type="Gene3D" id="3.40.50.10710">
    <property type="entry name" value="Metallo-hydrolase/oxidoreductase"/>
    <property type="match status" value="1"/>
</dbReference>
<evidence type="ECO:0000313" key="30">
    <source>
        <dbReference type="EMBL" id="MBC2372079.1"/>
    </source>
</evidence>
<name>A0A099WAQ5_9LIST</name>
<evidence type="ECO:0000256" key="7">
    <source>
        <dbReference type="ARBA" id="ARBA00022801"/>
    </source>
</evidence>
<evidence type="ECO:0000313" key="19">
    <source>
        <dbReference type="EMBL" id="MBC1331325.1"/>
    </source>
</evidence>
<keyword evidence="3 11" id="KW-0698">rRNA processing</keyword>
<dbReference type="Pfam" id="PF07521">
    <property type="entry name" value="RMMBL"/>
    <property type="match status" value="1"/>
</dbReference>
<dbReference type="Proteomes" id="UP000541735">
    <property type="component" value="Unassembled WGS sequence"/>
</dbReference>
<feature type="binding site" evidence="15">
    <location>
        <position position="164"/>
    </location>
    <ligand>
        <name>Zn(2+)</name>
        <dbReference type="ChEBI" id="CHEBI:29105"/>
        <label>2</label>
        <note>catalytic</note>
    </ligand>
</feature>
<evidence type="ECO:0000313" key="31">
    <source>
        <dbReference type="Proteomes" id="UP000029844"/>
    </source>
</evidence>
<evidence type="ECO:0000313" key="39">
    <source>
        <dbReference type="Proteomes" id="UP000546244"/>
    </source>
</evidence>
<evidence type="ECO:0000256" key="3">
    <source>
        <dbReference type="ARBA" id="ARBA00022552"/>
    </source>
</evidence>
<dbReference type="eggNOG" id="COG0595">
    <property type="taxonomic scope" value="Bacteria"/>
</dbReference>
<evidence type="ECO:0000313" key="17">
    <source>
        <dbReference type="EMBL" id="KGL41513.1"/>
    </source>
</evidence>
<dbReference type="RefSeq" id="WP_036085319.1">
    <property type="nucleotide sequence ID" value="NZ_CBCSHQ010000014.1"/>
</dbReference>
<evidence type="ECO:0000256" key="11">
    <source>
        <dbReference type="HAMAP-Rule" id="MF_01491"/>
    </source>
</evidence>
<evidence type="ECO:0000256" key="1">
    <source>
        <dbReference type="ARBA" id="ARBA00004496"/>
    </source>
</evidence>
<evidence type="ECO:0000313" key="28">
    <source>
        <dbReference type="EMBL" id="MBC2177225.1"/>
    </source>
</evidence>
<dbReference type="EC" id="3.1.-.-" evidence="11 12"/>
<dbReference type="EMBL" id="JAARPT010000004">
    <property type="protein sequence ID" value="MBC1401677.1"/>
    <property type="molecule type" value="Genomic_DNA"/>
</dbReference>
<comment type="caution">
    <text evidence="11">Lacks conserved residue(s) required for the propagation of feature annotation.</text>
</comment>
<feature type="binding site" evidence="15">
    <location>
        <position position="49"/>
    </location>
    <ligand>
        <name>Ca(2+)</name>
        <dbReference type="ChEBI" id="CHEBI:29108"/>
    </ligand>
</feature>
<dbReference type="Proteomes" id="UP000539064">
    <property type="component" value="Unassembled WGS sequence"/>
</dbReference>
<dbReference type="PIRSF" id="PIRSF004803">
    <property type="entry name" value="RnjA"/>
    <property type="match status" value="1"/>
</dbReference>
<comment type="subcellular location">
    <subcellularLocation>
        <location evidence="1 11 12">Cytoplasm</location>
    </subcellularLocation>
</comment>
<accession>A0A099WAQ5</accession>
<evidence type="ECO:0000313" key="36">
    <source>
        <dbReference type="Proteomes" id="UP000541955"/>
    </source>
</evidence>
<keyword evidence="8 15" id="KW-0862">Zinc</keyword>
<evidence type="ECO:0000313" key="43">
    <source>
        <dbReference type="Proteomes" id="UP000553016"/>
    </source>
</evidence>
<dbReference type="AlphaFoldDB" id="A0A099WAQ5"/>
<dbReference type="InterPro" id="IPR042173">
    <property type="entry name" value="RNase_J_2"/>
</dbReference>
<feature type="binding site" evidence="15">
    <location>
        <position position="391"/>
    </location>
    <ligand>
        <name>Zn(2+)</name>
        <dbReference type="ChEBI" id="CHEBI:29105"/>
        <label>1</label>
        <note>catalytic</note>
    </ligand>
</feature>
<dbReference type="Gene3D" id="3.10.20.580">
    <property type="match status" value="1"/>
</dbReference>
<dbReference type="Proteomes" id="UP000574104">
    <property type="component" value="Unassembled WGS sequence"/>
</dbReference>
<dbReference type="EMBL" id="JAAROL010000001">
    <property type="protein sequence ID" value="MBC1331325.1"/>
    <property type="molecule type" value="Genomic_DNA"/>
</dbReference>
<evidence type="ECO:0000313" key="24">
    <source>
        <dbReference type="EMBL" id="MBC1795036.1"/>
    </source>
</evidence>
<protein>
    <recommendedName>
        <fullName evidence="11 12">Ribonuclease J</fullName>
        <shortName evidence="11">RNase J</shortName>
        <ecNumber evidence="11 12">3.1.-.-</ecNumber>
    </recommendedName>
</protein>
<sequence>MTIKKAKQIKIIPLGGVDESGKNLYVAEVDDAIYVMDTGLMFPEDELLGIDVVIPDIKYLEDNQERIEAIFLTHGHEDAIGALPYVLAKIKAPVYGTELTIALAKAALKEHKKVRFNDFHIVDEKTKLSLKNVDAEFFRTTHTIPDSVGIVLNTSEGAIVYTGDFKFDQSAKPGYETSLGHIAEIGEKGVLALLSDSSEAEHAGTTSSDSLIDEQIRHAFRSASGRIIVACVASNLVRLQQVLDASFATNRKVAIVGKELERVFDISVKLNKINLQSDDLVVPLKEIKKLNDDQMVIIETGNLGEPIQSLQLMTQGKHPKINVQKGDTVYITSTPSPSSETILAKTIDMLYKADATVLTMSRDLFVSGHGSQDDLKLMLNLMKPKYFIPVHGEYRMLVSHAKLAYEIGMPKSNVFVAGKGEVIEYKNGRMTAGNRVFAGNTLIDGLGVGDVGNIVLRDRKLLSEDGIFIVVITLNRKSKAIISGPEIISRGFIYVRESEHLIEKSSEVVTKIVEKNLQDKEFEWAKLKQDIRDQLNRYLFEQTKRRPMILPIIMEV</sequence>
<dbReference type="InterPro" id="IPR041636">
    <property type="entry name" value="RNase_J_C"/>
</dbReference>
<evidence type="ECO:0000256" key="5">
    <source>
        <dbReference type="ARBA" id="ARBA00022723"/>
    </source>
</evidence>
<evidence type="ECO:0000256" key="9">
    <source>
        <dbReference type="ARBA" id="ARBA00022839"/>
    </source>
</evidence>
<keyword evidence="7 11" id="KW-0378">Hydrolase</keyword>
<dbReference type="Pfam" id="PF22505">
    <property type="entry name" value="RNase_J_b_CASP"/>
    <property type="match status" value="1"/>
</dbReference>
<dbReference type="InterPro" id="IPR001279">
    <property type="entry name" value="Metallo-B-lactamas"/>
</dbReference>
<dbReference type="EMBL" id="JAARWW010000005">
    <property type="protein sequence ID" value="MBC2004599.1"/>
    <property type="molecule type" value="Genomic_DNA"/>
</dbReference>
<dbReference type="Proteomes" id="UP000548082">
    <property type="component" value="Unassembled WGS sequence"/>
</dbReference>
<evidence type="ECO:0000313" key="22">
    <source>
        <dbReference type="EMBL" id="MBC1615076.1"/>
    </source>
</evidence>
<dbReference type="SMART" id="SM00849">
    <property type="entry name" value="Lactamase_B"/>
    <property type="match status" value="1"/>
</dbReference>
<evidence type="ECO:0000259" key="16">
    <source>
        <dbReference type="SMART" id="SM00849"/>
    </source>
</evidence>
<dbReference type="Proteomes" id="UP000553016">
    <property type="component" value="Unassembled WGS sequence"/>
</dbReference>
<evidence type="ECO:0000313" key="25">
    <source>
        <dbReference type="EMBL" id="MBC1796434.1"/>
    </source>
</evidence>
<feature type="binding site" evidence="15">
    <location>
        <position position="74"/>
    </location>
    <ligand>
        <name>Zn(2+)</name>
        <dbReference type="ChEBI" id="CHEBI:29105"/>
        <label>1</label>
        <note>catalytic</note>
    </ligand>
</feature>
<dbReference type="Proteomes" id="UP000544413">
    <property type="component" value="Unassembled WGS sequence"/>
</dbReference>
<comment type="cofactor">
    <cofactor evidence="12 15">
        <name>Zn(2+)</name>
        <dbReference type="ChEBI" id="CHEBI:29105"/>
    </cofactor>
    <text evidence="12 15">Binds 2 Zn(2+) ions per subunit. It is not clear if Zn(2+) or Mg(2+) is physiologically important.</text>
</comment>
<feature type="active site" description="Proton donor" evidence="13">
    <location>
        <position position="196"/>
    </location>
</feature>
<evidence type="ECO:0000313" key="18">
    <source>
        <dbReference type="EMBL" id="MBC1316091.1"/>
    </source>
</evidence>
<dbReference type="PANTHER" id="PTHR43694:SF4">
    <property type="entry name" value="RIBONUCLEASE J 2"/>
    <property type="match status" value="1"/>
</dbReference>
<dbReference type="EMBL" id="JAARVG010000025">
    <property type="protein sequence ID" value="MBC1795036.1"/>
    <property type="molecule type" value="Genomic_DNA"/>
</dbReference>
<feature type="binding site" evidence="15">
    <location>
        <position position="444"/>
    </location>
    <ligand>
        <name>Ca(2+)</name>
        <dbReference type="ChEBI" id="CHEBI:29108"/>
    </ligand>
</feature>
<dbReference type="OrthoDB" id="9758375at2"/>
<dbReference type="Proteomes" id="UP000532866">
    <property type="component" value="Unassembled WGS sequence"/>
</dbReference>
<keyword evidence="31" id="KW-1185">Reference proteome</keyword>
<evidence type="ECO:0000313" key="27">
    <source>
        <dbReference type="EMBL" id="MBC2116703.1"/>
    </source>
</evidence>
<evidence type="ECO:0000313" key="41">
    <source>
        <dbReference type="Proteomes" id="UP000547643"/>
    </source>
</evidence>
<feature type="binding site" evidence="14">
    <location>
        <begin position="233"/>
        <end position="235"/>
    </location>
    <ligand>
        <name>substrate</name>
    </ligand>
</feature>
<dbReference type="InterPro" id="IPR011108">
    <property type="entry name" value="RMMBL"/>
</dbReference>
<feature type="binding site" evidence="15">
    <location>
        <position position="142"/>
    </location>
    <ligand>
        <name>Zn(2+)</name>
        <dbReference type="ChEBI" id="CHEBI:29105"/>
        <label>1</label>
        <note>catalytic</note>
    </ligand>
</feature>
<evidence type="ECO:0000256" key="6">
    <source>
        <dbReference type="ARBA" id="ARBA00022759"/>
    </source>
</evidence>
<evidence type="ECO:0000313" key="33">
    <source>
        <dbReference type="Proteomes" id="UP000532866"/>
    </source>
</evidence>
<evidence type="ECO:0000313" key="40">
    <source>
        <dbReference type="Proteomes" id="UP000546806"/>
    </source>
</evidence>
<dbReference type="PANTHER" id="PTHR43694">
    <property type="entry name" value="RIBONUCLEASE J"/>
    <property type="match status" value="1"/>
</dbReference>
<dbReference type="InterPro" id="IPR004613">
    <property type="entry name" value="RNase_J"/>
</dbReference>
<evidence type="ECO:0000256" key="14">
    <source>
        <dbReference type="PIRSR" id="PIRSR004803-2"/>
    </source>
</evidence>
<keyword evidence="2 11" id="KW-0963">Cytoplasm</keyword>
<keyword evidence="4 11" id="KW-0540">Nuclease</keyword>
<evidence type="ECO:0000313" key="32">
    <source>
        <dbReference type="Proteomes" id="UP000529446"/>
    </source>
</evidence>
<dbReference type="HAMAP" id="MF_01491">
    <property type="entry name" value="RNase_J_bact"/>
    <property type="match status" value="1"/>
</dbReference>
<dbReference type="GO" id="GO:0003723">
    <property type="term" value="F:RNA binding"/>
    <property type="evidence" value="ECO:0007669"/>
    <property type="project" value="UniProtKB-UniRule"/>
</dbReference>
<evidence type="ECO:0000313" key="21">
    <source>
        <dbReference type="EMBL" id="MBC1562588.1"/>
    </source>
</evidence>
<comment type="function">
    <text evidence="11">An RNase that has 5'-3' exonuclease and possibly endonuclease activity. Involved in maturation of rRNA and in some organisms also mRNA maturation and/or decay.</text>
</comment>
<dbReference type="STRING" id="1552123.EP57_06640"/>
<dbReference type="GO" id="GO:0006364">
    <property type="term" value="P:rRNA processing"/>
    <property type="evidence" value="ECO:0007669"/>
    <property type="project" value="UniProtKB-UniRule"/>
</dbReference>
<dbReference type="Proteomes" id="UP000029844">
    <property type="component" value="Unassembled WGS sequence"/>
</dbReference>
<dbReference type="EMBL" id="JAARSH010000002">
    <property type="protein sequence ID" value="MBC1615076.1"/>
    <property type="molecule type" value="Genomic_DNA"/>
</dbReference>
<feature type="binding site" evidence="15">
    <location>
        <position position="51"/>
    </location>
    <ligand>
        <name>Ca(2+)</name>
        <dbReference type="ChEBI" id="CHEBI:29108"/>
    </ligand>
</feature>
<dbReference type="Pfam" id="PF17770">
    <property type="entry name" value="RNase_J_C"/>
    <property type="match status" value="1"/>
</dbReference>
<dbReference type="GO" id="GO:0004534">
    <property type="term" value="F:5'-3' RNA exonuclease activity"/>
    <property type="evidence" value="ECO:0007669"/>
    <property type="project" value="UniProtKB-UniRule"/>
</dbReference>
<dbReference type="InterPro" id="IPR030854">
    <property type="entry name" value="RNase_J_bac"/>
</dbReference>
<keyword evidence="10 11" id="KW-0694">RNA-binding</keyword>
<feature type="binding site" evidence="15">
    <location>
        <position position="76"/>
    </location>
    <ligand>
        <name>Zn(2+)</name>
        <dbReference type="ChEBI" id="CHEBI:29105"/>
        <label>1</label>
        <note>catalytic</note>
    </ligand>
</feature>
<evidence type="ECO:0000313" key="20">
    <source>
        <dbReference type="EMBL" id="MBC1401677.1"/>
    </source>
</evidence>
<gene>
    <name evidence="11" type="primary">rnj</name>
    <name evidence="17" type="ORF">EP57_06640</name>
    <name evidence="19" type="ORF">HB759_05105</name>
    <name evidence="18" type="ORF">HB811_04825</name>
    <name evidence="20" type="ORF">HB836_08675</name>
    <name evidence="21" type="ORF">HB902_10950</name>
    <name evidence="22" type="ORF">HB904_02690</name>
    <name evidence="30" type="ORF">HBP98_08720</name>
    <name evidence="23" type="ORF">HCA46_01080</name>
    <name evidence="24" type="ORF">HCA52_16535</name>
    <name evidence="25" type="ORF">HCA55_06835</name>
    <name evidence="26" type="ORF">HCA78_12515</name>
    <name evidence="27" type="ORF">HCB06_08790</name>
    <name evidence="28" type="ORF">HCB27_11390</name>
    <name evidence="29" type="ORF">HCB35_11370</name>
</gene>
<evidence type="ECO:0000313" key="44">
    <source>
        <dbReference type="Proteomes" id="UP000574104"/>
    </source>
</evidence>
<evidence type="ECO:0000313" key="26">
    <source>
        <dbReference type="EMBL" id="MBC2004599.1"/>
    </source>
</evidence>
<comment type="cofactor">
    <cofactor evidence="15">
        <name>Ca(2+)</name>
        <dbReference type="ChEBI" id="CHEBI:29108"/>
    </cofactor>
    <text evidence="15">Binds 1 Ca(2+) cation per subunit. Seen in 1 crystal structure, it is not clear if it is physiologically important.</text>
</comment>
<proteinExistence type="inferred from homology"/>
<comment type="subunit">
    <text evidence="11">Homodimer, may be a subunit of the RNA degradosome.</text>
</comment>
<evidence type="ECO:0000256" key="4">
    <source>
        <dbReference type="ARBA" id="ARBA00022722"/>
    </source>
</evidence>
<dbReference type="EMBL" id="JAARYD010000005">
    <property type="protein sequence ID" value="MBC2177225.1"/>
    <property type="molecule type" value="Genomic_DNA"/>
</dbReference>
<reference evidence="32 33" key="2">
    <citation type="submission" date="2020-03" db="EMBL/GenBank/DDBJ databases">
        <title>Soil Listeria distribution.</title>
        <authorList>
            <person name="Liao J."/>
            <person name="Wiedmann M."/>
        </authorList>
    </citation>
    <scope>NUCLEOTIDE SEQUENCE [LARGE SCALE GENOMIC DNA]</scope>
    <source>
        <strain evidence="29 43">FSL L7-0149</strain>
        <strain evidence="28 35">FSL L7-0259</strain>
        <strain evidence="27 32">FSL L7-0360</strain>
        <strain evidence="26 40">FSL L7-0435</strain>
        <strain evidence="24 34">FSL L7-0978</strain>
        <strain evidence="25 42">FSL L7-0990</strain>
        <strain evidence="23 41">FSL L7-1017</strain>
        <strain evidence="22 44">FSL L7-1299</strain>
        <strain evidence="21 36">FSL L7-1387</strain>
        <strain evidence="20 38">FSL L7-1658</strain>
        <strain evidence="18 37">FSL L7-1816</strain>
        <strain evidence="19 33">FSL L7-1833</strain>
        <strain evidence="30 39">FSL L7-1850</strain>
    </source>
</reference>
<evidence type="ECO:0000313" key="23">
    <source>
        <dbReference type="EMBL" id="MBC1777413.1"/>
    </source>
</evidence>
<keyword evidence="15" id="KW-0106">Calcium</keyword>